<dbReference type="InterPro" id="IPR017871">
    <property type="entry name" value="ABC_transporter-like_CS"/>
</dbReference>
<feature type="transmembrane region" description="Helical" evidence="12">
    <location>
        <begin position="167"/>
        <end position="187"/>
    </location>
</feature>
<evidence type="ECO:0000256" key="9">
    <source>
        <dbReference type="ARBA" id="ARBA00023136"/>
    </source>
</evidence>
<dbReference type="Gene3D" id="1.20.1560.10">
    <property type="entry name" value="ABC transporter type 1, transmembrane domain"/>
    <property type="match status" value="1"/>
</dbReference>
<keyword evidence="4" id="KW-0813">Transport</keyword>
<dbReference type="InterPro" id="IPR003593">
    <property type="entry name" value="AAA+_ATPase"/>
</dbReference>
<keyword evidence="15" id="KW-0378">Hydrolase</keyword>
<evidence type="ECO:0000256" key="2">
    <source>
        <dbReference type="ARBA" id="ARBA00004308"/>
    </source>
</evidence>
<dbReference type="SUPFAM" id="SSF52540">
    <property type="entry name" value="P-loop containing nucleoside triphosphate hydrolases"/>
    <property type="match status" value="2"/>
</dbReference>
<feature type="transmembrane region" description="Helical" evidence="12">
    <location>
        <begin position="687"/>
        <end position="712"/>
    </location>
</feature>
<keyword evidence="16" id="KW-1185">Reference proteome</keyword>
<dbReference type="SUPFAM" id="SSF90123">
    <property type="entry name" value="ABC transporter transmembrane region"/>
    <property type="match status" value="2"/>
</dbReference>
<evidence type="ECO:0000313" key="16">
    <source>
        <dbReference type="Proteomes" id="UP001286456"/>
    </source>
</evidence>
<feature type="transmembrane region" description="Helical" evidence="12">
    <location>
        <begin position="951"/>
        <end position="973"/>
    </location>
</feature>
<comment type="caution">
    <text evidence="15">The sequence shown here is derived from an EMBL/GenBank/DDBJ whole genome shotgun (WGS) entry which is preliminary data.</text>
</comment>
<keyword evidence="8 12" id="KW-1133">Transmembrane helix</keyword>
<keyword evidence="9 12" id="KW-0472">Membrane</keyword>
<evidence type="ECO:0000256" key="12">
    <source>
        <dbReference type="SAM" id="Phobius"/>
    </source>
</evidence>
<dbReference type="GO" id="GO:0012505">
    <property type="term" value="C:endomembrane system"/>
    <property type="evidence" value="ECO:0007669"/>
    <property type="project" value="UniProtKB-SubCell"/>
</dbReference>
<evidence type="ECO:0000256" key="1">
    <source>
        <dbReference type="ARBA" id="ARBA00004141"/>
    </source>
</evidence>
<dbReference type="Pfam" id="PF00005">
    <property type="entry name" value="ABC_tran"/>
    <property type="match status" value="2"/>
</dbReference>
<keyword evidence="7" id="KW-0067">ATP-binding</keyword>
<reference evidence="15" key="1">
    <citation type="journal article" date="2023" name="Mol. Phylogenet. Evol.">
        <title>Genome-scale phylogeny and comparative genomics of the fungal order Sordariales.</title>
        <authorList>
            <person name="Hensen N."/>
            <person name="Bonometti L."/>
            <person name="Westerberg I."/>
            <person name="Brannstrom I.O."/>
            <person name="Guillou S."/>
            <person name="Cros-Aarteil S."/>
            <person name="Calhoun S."/>
            <person name="Haridas S."/>
            <person name="Kuo A."/>
            <person name="Mondo S."/>
            <person name="Pangilinan J."/>
            <person name="Riley R."/>
            <person name="LaButti K."/>
            <person name="Andreopoulos B."/>
            <person name="Lipzen A."/>
            <person name="Chen C."/>
            <person name="Yan M."/>
            <person name="Daum C."/>
            <person name="Ng V."/>
            <person name="Clum A."/>
            <person name="Steindorff A."/>
            <person name="Ohm R.A."/>
            <person name="Martin F."/>
            <person name="Silar P."/>
            <person name="Natvig D.O."/>
            <person name="Lalanne C."/>
            <person name="Gautier V."/>
            <person name="Ament-Velasquez S.L."/>
            <person name="Kruys A."/>
            <person name="Hutchinson M.I."/>
            <person name="Powell A.J."/>
            <person name="Barry K."/>
            <person name="Miller A.N."/>
            <person name="Grigoriev I.V."/>
            <person name="Debuchy R."/>
            <person name="Gladieux P."/>
            <person name="Hiltunen Thoren M."/>
            <person name="Johannesson H."/>
        </authorList>
    </citation>
    <scope>NUCLEOTIDE SEQUENCE</scope>
    <source>
        <strain evidence="15">SMH4131-1</strain>
    </source>
</reference>
<dbReference type="InterPro" id="IPR027417">
    <property type="entry name" value="P-loop_NTPase"/>
</dbReference>
<protein>
    <submittedName>
        <fullName evidence="15">P-loop containing nucleoside triphosphate hydrolase protein</fullName>
    </submittedName>
</protein>
<feature type="region of interest" description="Disordered" evidence="11">
    <location>
        <begin position="620"/>
        <end position="639"/>
    </location>
</feature>
<feature type="transmembrane region" description="Helical" evidence="12">
    <location>
        <begin position="732"/>
        <end position="754"/>
    </location>
</feature>
<feature type="domain" description="ABC transmembrane type-1" evidence="14">
    <location>
        <begin position="45"/>
        <end position="335"/>
    </location>
</feature>
<sequence>MADSNETPSQNSAKLSGTADPETSKFRSYCRIFRYTDRSGWCLNLASLLCMVASGTLLPLMDLIFGKFVTVFNKFATGAASPEEFRSGINEYTYYFLYLFAAKFVLTYIWTTLLSINAIRTTRALRIDLLRQTLRQEVGFFDSEAGSIAGHVTTNANLVNQGISEKLGLAIQALSTFFTAFIVAFAVQWKLTLITLCVVPAIVVITGICMAIDTKQETEIMSIYSRAGRLAEEAFSSMRTVHAFWVYPKLSRKYEAVLDEARAVGAKKSPNFAVLFSAEFFCVYSGYGLAFWQGIRMYSSGEISQPGKIVTVIFAVLLAAQALTLIAPQTVVISKSAAAAHSLFETIDRESKIDSLSGEGCKPDKCQGEIQFKNVTFAYPSRPDVEVLKGLDLEIPESKTTAIVGASGSGKSTVIGLIERWFSPQSGTVTLDGRRVEEYNLQWLRTSVRLVQQEPVLFNATVFQNVAYGLSGTPMERWSNAEKLKLVEDACRSAFAHEFVEKLPDGYHTQVGERGAMLSGGQKQRLAIARSVISNPRVLLLDEATSALDPNAERIVQKALNNISTDRTTVVIAHRLSTIRDADNIVVMSNGLIVEQGTHDELVTRQGAYFRLVRAQDLGRDQDEGDSTEKEKYAEEDGDYHALRESPSVAADIGNGSNFSSPRSKEAGKQYDLLKCLAIIGREQKGLWPIFAVVLVGCIVGGATYPALAILLAHTMDTFALTGPAMTERGDFFALMFFVVALGNLLAYGVMGWLTNVISQQIIKYYRLEVFNNVLRQNMEFFDEIGNTTGALVSHLSQDPQSLQELLSFNIAIIVVIVINLVSSCVLAIVTGWKLGLVLTFGALPLLVFSGYLKIRLEFKLDNDTSSRFADSTNIASEAVMAIRTVSSLALERTIIANYEVSLRTIAIKSIQSLGWTMFWYSLSQSISFLAMALGFWYGGRLVSFGEYSSGQFYTVFIAVIFSGEAAASFFTYTTSMTKASSAANYIFRLRDSVPLETQDDRPPRSEKESAGAKSVECQDLVFSYPQRHNIKVLKGVSANIQPGQFAAFVGASGCGKTTMISLLERFYDPTSGTVVFDGVDFREIHVGQYRSDIALVQQEPVLYQGSIRDNIALGIVDPPDTRPHSVSDDEILDACRQANIDTFIASLPDGLSTLCGSQGLSLSGGQRQRIAIARALIRKPGLLLLDEATSSLDTESERVVQAALDAAAKGVKDGEGRRRTTIAVAHRLSTIKGADKIFVFSHGRIVEAGTHEELLDKREMYYEMCLGQSLDRSA</sequence>
<feature type="domain" description="ABC transmembrane type-1" evidence="14">
    <location>
        <begin position="692"/>
        <end position="979"/>
    </location>
</feature>
<dbReference type="CDD" id="cd18578">
    <property type="entry name" value="ABC_6TM_Pgp_ABCB1_D2_like"/>
    <property type="match status" value="1"/>
</dbReference>
<evidence type="ECO:0000313" key="15">
    <source>
        <dbReference type="EMBL" id="KAK3337811.1"/>
    </source>
</evidence>
<dbReference type="PANTHER" id="PTHR43394:SF27">
    <property type="entry name" value="ATP-DEPENDENT TRANSLOCASE ABCB1-LIKE"/>
    <property type="match status" value="1"/>
</dbReference>
<feature type="domain" description="ABC transporter" evidence="13">
    <location>
        <begin position="1016"/>
        <end position="1268"/>
    </location>
</feature>
<organism evidence="15 16">
    <name type="scientific">Cercophora scortea</name>
    <dbReference type="NCBI Taxonomy" id="314031"/>
    <lineage>
        <taxon>Eukaryota</taxon>
        <taxon>Fungi</taxon>
        <taxon>Dikarya</taxon>
        <taxon>Ascomycota</taxon>
        <taxon>Pezizomycotina</taxon>
        <taxon>Sordariomycetes</taxon>
        <taxon>Sordariomycetidae</taxon>
        <taxon>Sordariales</taxon>
        <taxon>Lasiosphaeriaceae</taxon>
        <taxon>Cercophora</taxon>
    </lineage>
</organism>
<feature type="transmembrane region" description="Helical" evidence="12">
    <location>
        <begin position="272"/>
        <end position="295"/>
    </location>
</feature>
<dbReference type="PANTHER" id="PTHR43394">
    <property type="entry name" value="ATP-DEPENDENT PERMEASE MDL1, MITOCHONDRIAL"/>
    <property type="match status" value="1"/>
</dbReference>
<feature type="transmembrane region" description="Helical" evidence="12">
    <location>
        <begin position="918"/>
        <end position="939"/>
    </location>
</feature>
<evidence type="ECO:0000256" key="7">
    <source>
        <dbReference type="ARBA" id="ARBA00022840"/>
    </source>
</evidence>
<feature type="region of interest" description="Disordered" evidence="11">
    <location>
        <begin position="1"/>
        <end position="22"/>
    </location>
</feature>
<dbReference type="InterPro" id="IPR036640">
    <property type="entry name" value="ABC1_TM_sf"/>
</dbReference>
<dbReference type="Proteomes" id="UP001286456">
    <property type="component" value="Unassembled WGS sequence"/>
</dbReference>
<feature type="transmembrane region" description="Helical" evidence="12">
    <location>
        <begin position="806"/>
        <end position="829"/>
    </location>
</feature>
<gene>
    <name evidence="15" type="ORF">B0T19DRAFT_448107</name>
</gene>
<comment type="subcellular location">
    <subcellularLocation>
        <location evidence="2">Endomembrane system</location>
    </subcellularLocation>
    <subcellularLocation>
        <location evidence="1">Membrane</location>
        <topology evidence="1">Multi-pass membrane protein</topology>
    </subcellularLocation>
</comment>
<keyword evidence="6" id="KW-0547">Nucleotide-binding</keyword>
<dbReference type="FunFam" id="3.40.50.300:FF:001530">
    <property type="entry name" value="ABC multidrug transporter (Eurofung)"/>
    <property type="match status" value="1"/>
</dbReference>
<comment type="similarity">
    <text evidence="3">Belongs to the ABC transporter superfamily. ABCB family. Multidrug resistance exporter (TC 3.A.1.201) subfamily.</text>
</comment>
<feature type="compositionally biased region" description="Polar residues" evidence="11">
    <location>
        <begin position="1"/>
        <end position="15"/>
    </location>
</feature>
<evidence type="ECO:0000256" key="3">
    <source>
        <dbReference type="ARBA" id="ARBA00007577"/>
    </source>
</evidence>
<dbReference type="CDD" id="cd18577">
    <property type="entry name" value="ABC_6TM_Pgp_ABCB1_D1_like"/>
    <property type="match status" value="1"/>
</dbReference>
<feature type="transmembrane region" description="Helical" evidence="12">
    <location>
        <begin position="95"/>
        <end position="116"/>
    </location>
</feature>
<evidence type="ECO:0000259" key="14">
    <source>
        <dbReference type="PROSITE" id="PS50929"/>
    </source>
</evidence>
<dbReference type="FunFam" id="3.40.50.300:FF:000967">
    <property type="entry name" value="ABC multidrug transporter mdr4"/>
    <property type="match status" value="1"/>
</dbReference>
<dbReference type="EMBL" id="JAUEPO010000001">
    <property type="protein sequence ID" value="KAK3337811.1"/>
    <property type="molecule type" value="Genomic_DNA"/>
</dbReference>
<evidence type="ECO:0000256" key="4">
    <source>
        <dbReference type="ARBA" id="ARBA00022448"/>
    </source>
</evidence>
<dbReference type="Gene3D" id="3.40.50.300">
    <property type="entry name" value="P-loop containing nucleotide triphosphate hydrolases"/>
    <property type="match status" value="2"/>
</dbReference>
<proteinExistence type="inferred from homology"/>
<keyword evidence="5 12" id="KW-0812">Transmembrane</keyword>
<dbReference type="GO" id="GO:0015421">
    <property type="term" value="F:ABC-type oligopeptide transporter activity"/>
    <property type="evidence" value="ECO:0007669"/>
    <property type="project" value="TreeGrafter"/>
</dbReference>
<dbReference type="SMART" id="SM00382">
    <property type="entry name" value="AAA"/>
    <property type="match status" value="2"/>
</dbReference>
<evidence type="ECO:0000256" key="10">
    <source>
        <dbReference type="ARBA" id="ARBA00023180"/>
    </source>
</evidence>
<dbReference type="GO" id="GO:0016887">
    <property type="term" value="F:ATP hydrolysis activity"/>
    <property type="evidence" value="ECO:0007669"/>
    <property type="project" value="InterPro"/>
</dbReference>
<dbReference type="GO" id="GO:0005524">
    <property type="term" value="F:ATP binding"/>
    <property type="evidence" value="ECO:0007669"/>
    <property type="project" value="UniProtKB-KW"/>
</dbReference>
<dbReference type="GO" id="GO:0005743">
    <property type="term" value="C:mitochondrial inner membrane"/>
    <property type="evidence" value="ECO:0007669"/>
    <property type="project" value="TreeGrafter"/>
</dbReference>
<dbReference type="FunFam" id="1.20.1560.10:FF:000057">
    <property type="entry name" value="ABC multidrug transporter SitT"/>
    <property type="match status" value="1"/>
</dbReference>
<dbReference type="GO" id="GO:0090374">
    <property type="term" value="P:oligopeptide export from mitochondrion"/>
    <property type="evidence" value="ECO:0007669"/>
    <property type="project" value="TreeGrafter"/>
</dbReference>
<dbReference type="PROSITE" id="PS50929">
    <property type="entry name" value="ABC_TM1F"/>
    <property type="match status" value="2"/>
</dbReference>
<evidence type="ECO:0000259" key="13">
    <source>
        <dbReference type="PROSITE" id="PS50893"/>
    </source>
</evidence>
<dbReference type="InterPro" id="IPR039421">
    <property type="entry name" value="Type_1_exporter"/>
</dbReference>
<feature type="domain" description="ABC transporter" evidence="13">
    <location>
        <begin position="370"/>
        <end position="615"/>
    </location>
</feature>
<accession>A0AAE0J6F8</accession>
<reference evidence="15" key="2">
    <citation type="submission" date="2023-06" db="EMBL/GenBank/DDBJ databases">
        <authorList>
            <consortium name="Lawrence Berkeley National Laboratory"/>
            <person name="Haridas S."/>
            <person name="Hensen N."/>
            <person name="Bonometti L."/>
            <person name="Westerberg I."/>
            <person name="Brannstrom I.O."/>
            <person name="Guillou S."/>
            <person name="Cros-Aarteil S."/>
            <person name="Calhoun S."/>
            <person name="Kuo A."/>
            <person name="Mondo S."/>
            <person name="Pangilinan J."/>
            <person name="Riley R."/>
            <person name="Labutti K."/>
            <person name="Andreopoulos B."/>
            <person name="Lipzen A."/>
            <person name="Chen C."/>
            <person name="Yanf M."/>
            <person name="Daum C."/>
            <person name="Ng V."/>
            <person name="Clum A."/>
            <person name="Steindorff A."/>
            <person name="Ohm R."/>
            <person name="Martin F."/>
            <person name="Silar P."/>
            <person name="Natvig D."/>
            <person name="Lalanne C."/>
            <person name="Gautier V."/>
            <person name="Ament-Velasquez S.L."/>
            <person name="Kruys A."/>
            <person name="Hutchinson M.I."/>
            <person name="Powell A.J."/>
            <person name="Barry K."/>
            <person name="Miller A.N."/>
            <person name="Grigoriev I.V."/>
            <person name="Debuchy R."/>
            <person name="Gladieux P."/>
            <person name="Thoren M.H."/>
            <person name="Johannesson H."/>
        </authorList>
    </citation>
    <scope>NUCLEOTIDE SEQUENCE</scope>
    <source>
        <strain evidence="15">SMH4131-1</strain>
    </source>
</reference>
<dbReference type="PROSITE" id="PS00211">
    <property type="entry name" value="ABC_TRANSPORTER_1"/>
    <property type="match status" value="2"/>
</dbReference>
<dbReference type="Pfam" id="PF00664">
    <property type="entry name" value="ABC_membrane"/>
    <property type="match status" value="2"/>
</dbReference>
<feature type="transmembrane region" description="Helical" evidence="12">
    <location>
        <begin position="835"/>
        <end position="853"/>
    </location>
</feature>
<evidence type="ECO:0000256" key="5">
    <source>
        <dbReference type="ARBA" id="ARBA00022692"/>
    </source>
</evidence>
<dbReference type="AlphaFoldDB" id="A0AAE0J6F8"/>
<evidence type="ECO:0000256" key="6">
    <source>
        <dbReference type="ARBA" id="ARBA00022741"/>
    </source>
</evidence>
<evidence type="ECO:0000256" key="8">
    <source>
        <dbReference type="ARBA" id="ARBA00022989"/>
    </source>
</evidence>
<name>A0AAE0J6F8_9PEZI</name>
<dbReference type="PROSITE" id="PS50893">
    <property type="entry name" value="ABC_TRANSPORTER_2"/>
    <property type="match status" value="2"/>
</dbReference>
<feature type="transmembrane region" description="Helical" evidence="12">
    <location>
        <begin position="193"/>
        <end position="212"/>
    </location>
</feature>
<feature type="transmembrane region" description="Helical" evidence="12">
    <location>
        <begin position="41"/>
        <end position="61"/>
    </location>
</feature>
<dbReference type="InterPro" id="IPR011527">
    <property type="entry name" value="ABC1_TM_dom"/>
</dbReference>
<dbReference type="InterPro" id="IPR003439">
    <property type="entry name" value="ABC_transporter-like_ATP-bd"/>
</dbReference>
<keyword evidence="10" id="KW-0325">Glycoprotein</keyword>
<evidence type="ECO:0000256" key="11">
    <source>
        <dbReference type="SAM" id="MobiDB-lite"/>
    </source>
</evidence>
<feature type="transmembrane region" description="Helical" evidence="12">
    <location>
        <begin position="307"/>
        <end position="327"/>
    </location>
</feature>
<dbReference type="CDD" id="cd03249">
    <property type="entry name" value="ABC_MTABC3_MDL1_MDL2"/>
    <property type="match status" value="2"/>
</dbReference>